<evidence type="ECO:0000313" key="3">
    <source>
        <dbReference type="EMBL" id="KAE9161428.1"/>
    </source>
</evidence>
<protein>
    <submittedName>
        <fullName evidence="2">Uncharacterized protein</fullName>
    </submittedName>
</protein>
<evidence type="ECO:0000313" key="8">
    <source>
        <dbReference type="Proteomes" id="UP000440732"/>
    </source>
</evidence>
<feature type="coiled-coil region" evidence="1">
    <location>
        <begin position="22"/>
        <end position="49"/>
    </location>
</feature>
<dbReference type="Proteomes" id="UP000437068">
    <property type="component" value="Unassembled WGS sequence"/>
</dbReference>
<dbReference type="AlphaFoldDB" id="A0A6A3RHD5"/>
<organism evidence="2 8">
    <name type="scientific">Phytophthora fragariae</name>
    <dbReference type="NCBI Taxonomy" id="53985"/>
    <lineage>
        <taxon>Eukaryota</taxon>
        <taxon>Sar</taxon>
        <taxon>Stramenopiles</taxon>
        <taxon>Oomycota</taxon>
        <taxon>Peronosporomycetes</taxon>
        <taxon>Peronosporales</taxon>
        <taxon>Peronosporaceae</taxon>
        <taxon>Phytophthora</taxon>
    </lineage>
</organism>
<dbReference type="EMBL" id="QXGE01002413">
    <property type="protein sequence ID" value="KAE9282111.1"/>
    <property type="molecule type" value="Genomic_DNA"/>
</dbReference>
<dbReference type="EMBL" id="QXGD01007159">
    <property type="protein sequence ID" value="KAE9161428.1"/>
    <property type="molecule type" value="Genomic_DNA"/>
</dbReference>
<dbReference type="EMBL" id="QXGC01005315">
    <property type="protein sequence ID" value="KAE9165739.1"/>
    <property type="molecule type" value="Genomic_DNA"/>
</dbReference>
<sequence>MLVENDVPNTRLAMQGTITSLQSEYKREIAQARDEYDRLQSVVEDNKAKIAKALTLASKLKKVMDDTVKRVEDAYWIKIREKEADLIQTIIAELGAGIIGLSDNE</sequence>
<evidence type="ECO:0000313" key="5">
    <source>
        <dbReference type="EMBL" id="KAE9282111.1"/>
    </source>
</evidence>
<dbReference type="EMBL" id="QXGA01002474">
    <property type="protein sequence ID" value="KAE9097131.1"/>
    <property type="molecule type" value="Genomic_DNA"/>
</dbReference>
<proteinExistence type="predicted"/>
<evidence type="ECO:0000313" key="7">
    <source>
        <dbReference type="Proteomes" id="UP000440367"/>
    </source>
</evidence>
<evidence type="ECO:0000313" key="4">
    <source>
        <dbReference type="EMBL" id="KAE9165739.1"/>
    </source>
</evidence>
<gene>
    <name evidence="5" type="ORF">PF001_g23475</name>
    <name evidence="3" type="ORF">PF002_g32375</name>
    <name evidence="4" type="ORF">PF004_g29397</name>
    <name evidence="2" type="ORF">PF006_g23644</name>
</gene>
<dbReference type="Proteomes" id="UP000476176">
    <property type="component" value="Unassembled WGS sequence"/>
</dbReference>
<dbReference type="Proteomes" id="UP000440732">
    <property type="component" value="Unassembled WGS sequence"/>
</dbReference>
<dbReference type="Proteomes" id="UP000440367">
    <property type="component" value="Unassembled WGS sequence"/>
</dbReference>
<reference evidence="6 7" key="1">
    <citation type="submission" date="2018-08" db="EMBL/GenBank/DDBJ databases">
        <title>Genomic investigation of the strawberry pathogen Phytophthora fragariae indicates pathogenicity is determined by transcriptional variation in three key races.</title>
        <authorList>
            <person name="Adams T.M."/>
            <person name="Armitage A.D."/>
            <person name="Sobczyk M.K."/>
            <person name="Bates H.J."/>
            <person name="Dunwell J.M."/>
            <person name="Nellist C.F."/>
            <person name="Harrison R.J."/>
        </authorList>
    </citation>
    <scope>NUCLEOTIDE SEQUENCE [LARGE SCALE GENOMIC DNA]</scope>
    <source>
        <strain evidence="5 6">A4</strain>
        <strain evidence="3 7">BC-1</strain>
        <strain evidence="4 9">BC-23</strain>
        <strain evidence="2 8">NOV-5</strain>
    </source>
</reference>
<evidence type="ECO:0000313" key="6">
    <source>
        <dbReference type="Proteomes" id="UP000437068"/>
    </source>
</evidence>
<name>A0A6A3RHD5_9STRA</name>
<evidence type="ECO:0000313" key="9">
    <source>
        <dbReference type="Proteomes" id="UP000476176"/>
    </source>
</evidence>
<comment type="caution">
    <text evidence="2">The sequence shown here is derived from an EMBL/GenBank/DDBJ whole genome shotgun (WGS) entry which is preliminary data.</text>
</comment>
<evidence type="ECO:0000313" key="2">
    <source>
        <dbReference type="EMBL" id="KAE9097131.1"/>
    </source>
</evidence>
<evidence type="ECO:0000256" key="1">
    <source>
        <dbReference type="SAM" id="Coils"/>
    </source>
</evidence>
<keyword evidence="1" id="KW-0175">Coiled coil</keyword>
<accession>A0A6A3RHD5</accession>